<evidence type="ECO:0000313" key="1">
    <source>
        <dbReference type="EMBL" id="KAK3280363.1"/>
    </source>
</evidence>
<proteinExistence type="predicted"/>
<dbReference type="EMBL" id="LGRX02004428">
    <property type="protein sequence ID" value="KAK3280363.1"/>
    <property type="molecule type" value="Genomic_DNA"/>
</dbReference>
<protein>
    <submittedName>
        <fullName evidence="1">Uncharacterized protein</fullName>
    </submittedName>
</protein>
<reference evidence="1 2" key="1">
    <citation type="journal article" date="2015" name="Genome Biol. Evol.">
        <title>Comparative Genomics of a Bacterivorous Green Alga Reveals Evolutionary Causalities and Consequences of Phago-Mixotrophic Mode of Nutrition.</title>
        <authorList>
            <person name="Burns J.A."/>
            <person name="Paasch A."/>
            <person name="Narechania A."/>
            <person name="Kim E."/>
        </authorList>
    </citation>
    <scope>NUCLEOTIDE SEQUENCE [LARGE SCALE GENOMIC DNA]</scope>
    <source>
        <strain evidence="1 2">PLY_AMNH</strain>
    </source>
</reference>
<name>A0AAE0GLS2_9CHLO</name>
<comment type="caution">
    <text evidence="1">The sequence shown here is derived from an EMBL/GenBank/DDBJ whole genome shotgun (WGS) entry which is preliminary data.</text>
</comment>
<keyword evidence="2" id="KW-1185">Reference proteome</keyword>
<dbReference type="Proteomes" id="UP001190700">
    <property type="component" value="Unassembled WGS sequence"/>
</dbReference>
<evidence type="ECO:0000313" key="2">
    <source>
        <dbReference type="Proteomes" id="UP001190700"/>
    </source>
</evidence>
<dbReference type="AlphaFoldDB" id="A0AAE0GLS2"/>
<accession>A0AAE0GLS2</accession>
<sequence length="185" mass="21001">MVLTAPKRNEAVDRRASPWDMDVVKRVFKSSMGDKTSTFSGNEPRRLELWDSIYESFKYAFTQVTDDNSSTLLDLVDTSAERALLEVTKRLLPREEEPLGHVSNLVDINFPADVDPEPLIFDYYTALAKAPAALGIALPPRNAKRKLLAALDRDFYKDVRNPLVKDVEIDKVDLEDIFTHVMQMA</sequence>
<organism evidence="1 2">
    <name type="scientific">Cymbomonas tetramitiformis</name>
    <dbReference type="NCBI Taxonomy" id="36881"/>
    <lineage>
        <taxon>Eukaryota</taxon>
        <taxon>Viridiplantae</taxon>
        <taxon>Chlorophyta</taxon>
        <taxon>Pyramimonadophyceae</taxon>
        <taxon>Pyramimonadales</taxon>
        <taxon>Pyramimonadaceae</taxon>
        <taxon>Cymbomonas</taxon>
    </lineage>
</organism>
<gene>
    <name evidence="1" type="ORF">CYMTET_11791</name>
</gene>